<feature type="compositionally biased region" description="Pro residues" evidence="1">
    <location>
        <begin position="293"/>
        <end position="304"/>
    </location>
</feature>
<dbReference type="SUPFAM" id="SSF56219">
    <property type="entry name" value="DNase I-like"/>
    <property type="match status" value="1"/>
</dbReference>
<feature type="compositionally biased region" description="Basic and acidic residues" evidence="1">
    <location>
        <begin position="15"/>
        <end position="28"/>
    </location>
</feature>
<sequence>MNQKPPFLIPHRRSAQVDKNHADAERKNISNSINNDETSRSIPEKKTNNNIRQLTFTSATEDHLLKSIQNNAKNYVGGGTGGAASSKLSNMNYNNGHNRNVNRSATSHNITTNNNNVDPFEDKHALDPFADENGNDNNEVSSPFFSAIVNEEPEVLHDYDRNNSALASKNELSSKPKQITKPKNAVSISISPPLPTRPNQQPFRSPFDDTDKSVKIHDSSNSNPPKKPIRRTGLRNDTMQEQNIAKGVAKPVLPPRRTTKILGQPEKSEVKITTRSPPRRSTTPNVKPSTSDQPPPLPDRPALPPKNMIIGEHGVKRRPSRLTVPKKNQNQDHSGSESSFDSSDERSKCNSFPNSLHANRRAPYFEGLKRDIHHKSTIRSFGVAGDYLVTALSNTRVWRLQTAENTATIPHGDSKVTCLLFRPASRIEDVGRFVWCGTQDGALIAIDINTGKIVEMVSKTHNHAISFILRYESQLWTIDENGKLNKWSSDNGAISLNSTPKPLRVASKQTCALIVGHNLWMAAGKSVEVFSPAEEQKGSTIPPKRDMGHDIGNVTCMAQTSNTKIVYIGHDNGMMTVWDTDTLNKLVTVSVSNYCITSLLGVGEYLWAGFKTGKIFVYDARKVEGTWTVLKEWQAHKTTVTGLLVDDEGLWRDKIGRLQVGSISEEGHISVWDGLMQEDWLANRMIKCEEEYCEYRKIKVLICSWNIDASKPADLEESAEDVKFLRLWFTSIDAPDLIVVGFQEIIDLESKKMTAKTMLMSKKKADKALAENITQRYRLWHDKLVKAVREHAGNYKLVKSENLVGLFTAVFIKESEWTRLKNIDVMKCKTGLGGYHGNKGAIATRFVYDDSSICFVNCHLAAGQTHTPQRNTDTGKILDTAEFPPLHHDEYNQVFVNGGDGSNILDHEICFFSGDLNYRIDSPRDMVIAKVREGEFSFLRQNDQLIRQKQNNPGFRLKSFTEGDLNFAPTYKYNPGEDTYDTSEKQRIPAWCDRILWRGDKIEQLNYQRYECKVSDHRPISGGFTVTTKMIDQNTRAEIEERVKAEWQEKLDEEKRKRKLLWLARCG</sequence>
<dbReference type="SUPFAM" id="SSF50978">
    <property type="entry name" value="WD40 repeat-like"/>
    <property type="match status" value="1"/>
</dbReference>
<keyword evidence="4" id="KW-1185">Reference proteome</keyword>
<dbReference type="InterPro" id="IPR036322">
    <property type="entry name" value="WD40_repeat_dom_sf"/>
</dbReference>
<evidence type="ECO:0000313" key="4">
    <source>
        <dbReference type="Proteomes" id="UP000789831"/>
    </source>
</evidence>
<dbReference type="InterPro" id="IPR001680">
    <property type="entry name" value="WD40_rpt"/>
</dbReference>
<dbReference type="InterPro" id="IPR046985">
    <property type="entry name" value="IP5"/>
</dbReference>
<dbReference type="OrthoDB" id="2248459at2759"/>
<organism evidence="3 4">
    <name type="scientific">Ambispora gerdemannii</name>
    <dbReference type="NCBI Taxonomy" id="144530"/>
    <lineage>
        <taxon>Eukaryota</taxon>
        <taxon>Fungi</taxon>
        <taxon>Fungi incertae sedis</taxon>
        <taxon>Mucoromycota</taxon>
        <taxon>Glomeromycotina</taxon>
        <taxon>Glomeromycetes</taxon>
        <taxon>Archaeosporales</taxon>
        <taxon>Ambisporaceae</taxon>
        <taxon>Ambispora</taxon>
    </lineage>
</organism>
<evidence type="ECO:0000313" key="3">
    <source>
        <dbReference type="EMBL" id="CAG8490227.1"/>
    </source>
</evidence>
<dbReference type="EMBL" id="CAJVPL010000381">
    <property type="protein sequence ID" value="CAG8490227.1"/>
    <property type="molecule type" value="Genomic_DNA"/>
</dbReference>
<feature type="region of interest" description="Disordered" evidence="1">
    <location>
        <begin position="113"/>
        <end position="142"/>
    </location>
</feature>
<proteinExistence type="predicted"/>
<feature type="compositionally biased region" description="Basic and acidic residues" evidence="1">
    <location>
        <begin position="37"/>
        <end position="47"/>
    </location>
</feature>
<dbReference type="Proteomes" id="UP000789831">
    <property type="component" value="Unassembled WGS sequence"/>
</dbReference>
<evidence type="ECO:0000259" key="2">
    <source>
        <dbReference type="SMART" id="SM00128"/>
    </source>
</evidence>
<dbReference type="Pfam" id="PF22669">
    <property type="entry name" value="Exo_endo_phos2"/>
    <property type="match status" value="1"/>
</dbReference>
<gene>
    <name evidence="3" type="ORF">AGERDE_LOCUS3709</name>
</gene>
<feature type="compositionally biased region" description="Low complexity" evidence="1">
    <location>
        <begin position="273"/>
        <end position="284"/>
    </location>
</feature>
<dbReference type="Gene3D" id="2.130.10.10">
    <property type="entry name" value="YVTN repeat-like/Quinoprotein amine dehydrogenase"/>
    <property type="match status" value="2"/>
</dbReference>
<dbReference type="SMART" id="SM00128">
    <property type="entry name" value="IPPc"/>
    <property type="match status" value="1"/>
</dbReference>
<accession>A0A9N8WQI3</accession>
<feature type="region of interest" description="Disordered" evidence="1">
    <location>
        <begin position="167"/>
        <end position="356"/>
    </location>
</feature>
<feature type="compositionally biased region" description="Basic and acidic residues" evidence="1">
    <location>
        <begin position="206"/>
        <end position="218"/>
    </location>
</feature>
<feature type="region of interest" description="Disordered" evidence="1">
    <location>
        <begin position="1"/>
        <end position="49"/>
    </location>
</feature>
<feature type="domain" description="Inositol polyphosphate-related phosphatase" evidence="2">
    <location>
        <begin position="696"/>
        <end position="1032"/>
    </location>
</feature>
<dbReference type="Gene3D" id="3.60.10.10">
    <property type="entry name" value="Endonuclease/exonuclease/phosphatase"/>
    <property type="match status" value="1"/>
</dbReference>
<name>A0A9N8WQI3_9GLOM</name>
<dbReference type="SMART" id="SM00320">
    <property type="entry name" value="WD40"/>
    <property type="match status" value="3"/>
</dbReference>
<dbReference type="GO" id="GO:0046856">
    <property type="term" value="P:phosphatidylinositol dephosphorylation"/>
    <property type="evidence" value="ECO:0007669"/>
    <property type="project" value="InterPro"/>
</dbReference>
<protein>
    <submittedName>
        <fullName evidence="3">3671_t:CDS:1</fullName>
    </submittedName>
</protein>
<dbReference type="InterPro" id="IPR036691">
    <property type="entry name" value="Endo/exonu/phosph_ase_sf"/>
</dbReference>
<dbReference type="InterPro" id="IPR000300">
    <property type="entry name" value="IPPc"/>
</dbReference>
<feature type="compositionally biased region" description="Polar residues" evidence="1">
    <location>
        <begin position="167"/>
        <end position="177"/>
    </location>
</feature>
<dbReference type="GO" id="GO:0004439">
    <property type="term" value="F:phosphatidylinositol-4,5-bisphosphate 5-phosphatase activity"/>
    <property type="evidence" value="ECO:0007669"/>
    <property type="project" value="TreeGrafter"/>
</dbReference>
<dbReference type="PANTHER" id="PTHR11200">
    <property type="entry name" value="INOSITOL 5-PHOSPHATASE"/>
    <property type="match status" value="1"/>
</dbReference>
<dbReference type="AlphaFoldDB" id="A0A9N8WQI3"/>
<dbReference type="PANTHER" id="PTHR11200:SF240">
    <property type="entry name" value="INOSITOL POLYPHOSPHATE 5-PHOSPHATASE C9G1.10C-RELATED"/>
    <property type="match status" value="1"/>
</dbReference>
<evidence type="ECO:0000256" key="1">
    <source>
        <dbReference type="SAM" id="MobiDB-lite"/>
    </source>
</evidence>
<reference evidence="3" key="1">
    <citation type="submission" date="2021-06" db="EMBL/GenBank/DDBJ databases">
        <authorList>
            <person name="Kallberg Y."/>
            <person name="Tangrot J."/>
            <person name="Rosling A."/>
        </authorList>
    </citation>
    <scope>NUCLEOTIDE SEQUENCE</scope>
    <source>
        <strain evidence="3">MT106</strain>
    </source>
</reference>
<comment type="caution">
    <text evidence="3">The sequence shown here is derived from an EMBL/GenBank/DDBJ whole genome shotgun (WGS) entry which is preliminary data.</text>
</comment>
<dbReference type="InterPro" id="IPR015943">
    <property type="entry name" value="WD40/YVTN_repeat-like_dom_sf"/>
</dbReference>